<keyword evidence="3" id="KW-1185">Reference proteome</keyword>
<dbReference type="AlphaFoldDB" id="A0A671ECC8"/>
<reference evidence="2" key="4">
    <citation type="submission" date="2025-08" db="UniProtKB">
        <authorList>
            <consortium name="Ensembl"/>
        </authorList>
    </citation>
    <scope>IDENTIFICATION</scope>
</reference>
<dbReference type="Ensembl" id="ENSRFET00010011960.1">
    <property type="protein sequence ID" value="ENSRFEP00010010929.1"/>
    <property type="gene ID" value="ENSRFEG00010007428.1"/>
</dbReference>
<accession>A0A671ECC8</accession>
<dbReference type="Gene3D" id="3.30.40.10">
    <property type="entry name" value="Zinc/RING finger domain, C3HC4 (zinc finger)"/>
    <property type="match status" value="1"/>
</dbReference>
<reference evidence="3" key="3">
    <citation type="submission" date="2018-12" db="EMBL/GenBank/DDBJ databases">
        <title>G10K-VGP greater horseshoe bat female genome, primary haplotype.</title>
        <authorList>
            <person name="Teeling E."/>
            <person name="Myers G."/>
            <person name="Vernes S."/>
            <person name="Pippel M."/>
            <person name="Winkler S."/>
            <person name="Fedrigo O."/>
            <person name="Rhie A."/>
            <person name="Koren S."/>
            <person name="Phillippy A."/>
            <person name="Lewin H."/>
            <person name="Damas J."/>
            <person name="Howe K."/>
            <person name="Mountcastle J."/>
            <person name="Jarvis E.D."/>
        </authorList>
    </citation>
    <scope>NUCLEOTIDE SEQUENCE [LARGE SCALE GENOMIC DNA]</scope>
</reference>
<feature type="region of interest" description="Disordered" evidence="1">
    <location>
        <begin position="1"/>
        <end position="23"/>
    </location>
</feature>
<reference evidence="2 3" key="2">
    <citation type="journal article" date="2018" name="Annu Rev Anim Biosci">
        <title>Bat Biology, Genomes, and the Bat1K Project: To Generate Chromosome-Level Genomes for All Living Bat Species.</title>
        <authorList>
            <person name="Teeling E.C."/>
            <person name="Vernes S.C."/>
            <person name="Davalos L.M."/>
            <person name="Ray D.A."/>
            <person name="Gilbert M.T.P."/>
            <person name="Myers E."/>
        </authorList>
    </citation>
    <scope>NUCLEOTIDE SEQUENCE</scope>
</reference>
<dbReference type="Proteomes" id="UP000472240">
    <property type="component" value="Chromosome 1"/>
</dbReference>
<dbReference type="GeneTree" id="ENSGT00510000047522"/>
<proteinExistence type="predicted"/>
<evidence type="ECO:0000256" key="1">
    <source>
        <dbReference type="SAM" id="MobiDB-lite"/>
    </source>
</evidence>
<dbReference type="PANTHER" id="PTHR13480">
    <property type="entry name" value="E3 UBIQUITIN-PROTEIN LIGASE HAKAI-RELATED"/>
    <property type="match status" value="1"/>
</dbReference>
<protein>
    <submittedName>
        <fullName evidence="2">Uncharacterized protein</fullName>
    </submittedName>
</protein>
<dbReference type="InParanoid" id="A0A671ECC8"/>
<reference evidence="2 3" key="1">
    <citation type="journal article" date="2015" name="Annu Rev Anim Biosci">
        <title>The Genome 10K Project: a way forward.</title>
        <authorList>
            <person name="Koepfli K.P."/>
            <person name="Paten B."/>
            <person name="O'Brien S.J."/>
            <person name="Koepfli K.P."/>
            <person name="Paten B."/>
            <person name="Antunes A."/>
            <person name="Belov K."/>
            <person name="Bustamante C."/>
            <person name="Castoe T.A."/>
            <person name="Clawson H."/>
            <person name="Crawford A.J."/>
            <person name="Diekhans M."/>
            <person name="Distel D."/>
            <person name="Durbin R."/>
            <person name="Earl D."/>
            <person name="Fujita M.K."/>
            <person name="Gamble T."/>
            <person name="Georges A."/>
            <person name="Gemmell N."/>
            <person name="Gilbert M.T."/>
            <person name="Graves J.M."/>
            <person name="Green R.E."/>
            <person name="Hickey G."/>
            <person name="Jarvis E.D."/>
            <person name="Johnson W."/>
            <person name="Komissarov A."/>
            <person name="Korf I."/>
            <person name="Kuhn R."/>
            <person name="Larkin D.M."/>
            <person name="Lewin H."/>
            <person name="Lopez J.V."/>
            <person name="Ma J."/>
            <person name="Marques-Bonet T."/>
            <person name="Miller W."/>
            <person name="Murphy R."/>
            <person name="Pevzner P."/>
            <person name="Shapiro B."/>
            <person name="Steiner C."/>
            <person name="Tamazian G."/>
            <person name="Venkatesh B."/>
            <person name="Wang J."/>
            <person name="Wayne R."/>
            <person name="Wiley E."/>
            <person name="Yang H."/>
            <person name="Zhang G."/>
            <person name="Haussler D."/>
            <person name="Ryder O."/>
            <person name="O'Brien S.J."/>
        </authorList>
    </citation>
    <scope>NUCLEOTIDE SEQUENCE</scope>
</reference>
<dbReference type="GO" id="GO:0030155">
    <property type="term" value="P:regulation of cell adhesion"/>
    <property type="evidence" value="ECO:0007669"/>
    <property type="project" value="TreeGrafter"/>
</dbReference>
<organism evidence="2 3">
    <name type="scientific">Rhinolophus ferrumequinum</name>
    <name type="common">Greater horseshoe bat</name>
    <dbReference type="NCBI Taxonomy" id="59479"/>
    <lineage>
        <taxon>Eukaryota</taxon>
        <taxon>Metazoa</taxon>
        <taxon>Chordata</taxon>
        <taxon>Craniata</taxon>
        <taxon>Vertebrata</taxon>
        <taxon>Euteleostomi</taxon>
        <taxon>Mammalia</taxon>
        <taxon>Eutheria</taxon>
        <taxon>Laurasiatheria</taxon>
        <taxon>Chiroptera</taxon>
        <taxon>Yinpterochiroptera</taxon>
        <taxon>Rhinolophoidea</taxon>
        <taxon>Rhinolophidae</taxon>
        <taxon>Rhinolophinae</taxon>
        <taxon>Rhinolophus</taxon>
    </lineage>
</organism>
<evidence type="ECO:0000313" key="2">
    <source>
        <dbReference type="Ensembl" id="ENSRFEP00010010929.1"/>
    </source>
</evidence>
<sequence>MDPTDTDNRLPGAEVSGSSGGLDVQSRIPLKLIFKQVSKDRSVSQTAKTMNGMPAGEEEFEDNEERQFDCKRGELLRKKKKIPECLWENFKIKIIGEKDDSPVNFCDKCDLPVKIYGRMSLSKHAFCYEGANLYEKRKTEITCIQAVVLLRCRLRSAREVLSSRVALSREAREHICLKETYMLISTTIIRAEKLVTRVPQVLYQQLKSLKCC</sequence>
<dbReference type="InterPro" id="IPR013083">
    <property type="entry name" value="Znf_RING/FYVE/PHD"/>
</dbReference>
<name>A0A671ECC8_RHIFE</name>
<evidence type="ECO:0000313" key="3">
    <source>
        <dbReference type="Proteomes" id="UP000472240"/>
    </source>
</evidence>
<dbReference type="GO" id="GO:0061630">
    <property type="term" value="F:ubiquitin protein ligase activity"/>
    <property type="evidence" value="ECO:0007669"/>
    <property type="project" value="InterPro"/>
</dbReference>
<dbReference type="PANTHER" id="PTHR13480:SF1">
    <property type="entry name" value="E3 UBIQUITIN-PROTEIN LIGASE CBLL2"/>
    <property type="match status" value="1"/>
</dbReference>
<dbReference type="InterPro" id="IPR040383">
    <property type="entry name" value="HAKAI/CBLL2"/>
</dbReference>
<dbReference type="GO" id="GO:0016567">
    <property type="term" value="P:protein ubiquitination"/>
    <property type="evidence" value="ECO:0007669"/>
    <property type="project" value="InterPro"/>
</dbReference>
<reference evidence="2" key="5">
    <citation type="submission" date="2025-09" db="UniProtKB">
        <authorList>
            <consortium name="Ensembl"/>
        </authorList>
    </citation>
    <scope>IDENTIFICATION</scope>
</reference>